<reference evidence="1 2" key="1">
    <citation type="submission" date="2016-12" db="EMBL/GenBank/DDBJ databases">
        <title>Discovery of methanogenic haloarchaea.</title>
        <authorList>
            <person name="Sorokin D.Y."/>
            <person name="Makarova K.S."/>
            <person name="Abbas B."/>
            <person name="Ferrer M."/>
            <person name="Golyshin P.N."/>
        </authorList>
    </citation>
    <scope>NUCLEOTIDE SEQUENCE [LARGE SCALE GENOMIC DNA]</scope>
    <source>
        <strain evidence="1">AMET1</strain>
    </source>
</reference>
<dbReference type="EMBL" id="MRZU01000004">
    <property type="protein sequence ID" value="OUJ18098.1"/>
    <property type="molecule type" value="Genomic_DNA"/>
</dbReference>
<keyword evidence="2" id="KW-1185">Reference proteome</keyword>
<protein>
    <submittedName>
        <fullName evidence="1">ParB-like nuclease domain containing protein</fullName>
    </submittedName>
</protein>
<proteinExistence type="predicted"/>
<name>A0A1Y3G9J2_9EURY</name>
<dbReference type="AlphaFoldDB" id="A0A1Y3G9J2"/>
<organism evidence="1 2">
    <name type="scientific">Methanonatronarchaeum thermophilum</name>
    <dbReference type="NCBI Taxonomy" id="1927129"/>
    <lineage>
        <taxon>Archaea</taxon>
        <taxon>Methanobacteriati</taxon>
        <taxon>Methanobacteriota</taxon>
        <taxon>Methanonatronarchaeia</taxon>
        <taxon>Methanonatronarchaeales</taxon>
        <taxon>Methanonatronarchaeaceae</taxon>
        <taxon>Methanonatronarchaeum</taxon>
    </lineage>
</organism>
<evidence type="ECO:0000313" key="1">
    <source>
        <dbReference type="EMBL" id="OUJ18098.1"/>
    </source>
</evidence>
<comment type="caution">
    <text evidence="1">The sequence shown here is derived from an EMBL/GenBank/DDBJ whole genome shotgun (WGS) entry which is preliminary data.</text>
</comment>
<gene>
    <name evidence="1" type="ORF">AMET1_0995</name>
</gene>
<dbReference type="Proteomes" id="UP000195137">
    <property type="component" value="Unassembled WGS sequence"/>
</dbReference>
<evidence type="ECO:0000313" key="2">
    <source>
        <dbReference type="Proteomes" id="UP000195137"/>
    </source>
</evidence>
<sequence length="306" mass="36499">MNISEIKRQNKRKIQRIKEIKRQKGILGVTKSIYRYIKSNCSLKNCRSIKNYYINWLKYRKTNSLPNPYKIIYINPKKIKYMVIPSFQEYYSKKYSYILPGSWDVNKTNAPPQQIKETTSKNNRKLALFNKYFLYQSFKEHYINEEPWNVTEFYTHGLEKVENSPNSSSRYGSREKFLNRLDMLDRLFVEIKENGYKTQKELHGNKNTGKRYPLNDGFRIIPEKQEILVDIGRDGEFIFDDGRHRVSMVKLLSLDEVPVRIFVRHTKWQEIRREVAEAESIDELSEKALTHLNHPDMNDVKKGLLV</sequence>
<accession>A0A1Y3G9J2</accession>